<reference evidence="1 2" key="1">
    <citation type="submission" date="2019-02" db="EMBL/GenBank/DDBJ databases">
        <title>Deep-cultivation of Planctomycetes and their phenomic and genomic characterization uncovers novel biology.</title>
        <authorList>
            <person name="Wiegand S."/>
            <person name="Jogler M."/>
            <person name="Boedeker C."/>
            <person name="Pinto D."/>
            <person name="Vollmers J."/>
            <person name="Rivas-Marin E."/>
            <person name="Kohn T."/>
            <person name="Peeters S.H."/>
            <person name="Heuer A."/>
            <person name="Rast P."/>
            <person name="Oberbeckmann S."/>
            <person name="Bunk B."/>
            <person name="Jeske O."/>
            <person name="Meyerdierks A."/>
            <person name="Storesund J.E."/>
            <person name="Kallscheuer N."/>
            <person name="Luecker S."/>
            <person name="Lage O.M."/>
            <person name="Pohl T."/>
            <person name="Merkel B.J."/>
            <person name="Hornburger P."/>
            <person name="Mueller R.-W."/>
            <person name="Bruemmer F."/>
            <person name="Labrenz M."/>
            <person name="Spormann A.M."/>
            <person name="Op den Camp H."/>
            <person name="Overmann J."/>
            <person name="Amann R."/>
            <person name="Jetten M.S.M."/>
            <person name="Mascher T."/>
            <person name="Medema M.H."/>
            <person name="Devos D.P."/>
            <person name="Kaster A.-K."/>
            <person name="Ovreas L."/>
            <person name="Rohde M."/>
            <person name="Galperin M.Y."/>
            <person name="Jogler C."/>
        </authorList>
    </citation>
    <scope>NUCLEOTIDE SEQUENCE [LARGE SCALE GENOMIC DNA]</scope>
    <source>
        <strain evidence="1 2">Pla85_3_4</strain>
    </source>
</reference>
<dbReference type="Proteomes" id="UP000317648">
    <property type="component" value="Chromosome"/>
</dbReference>
<evidence type="ECO:0000313" key="1">
    <source>
        <dbReference type="EMBL" id="QDU98663.1"/>
    </source>
</evidence>
<proteinExistence type="predicted"/>
<dbReference type="KEGG" id="lcre:Pla8534_65350"/>
<evidence type="ECO:0000313" key="2">
    <source>
        <dbReference type="Proteomes" id="UP000317648"/>
    </source>
</evidence>
<dbReference type="EMBL" id="CP036433">
    <property type="protein sequence ID" value="QDU98663.1"/>
    <property type="molecule type" value="Genomic_DNA"/>
</dbReference>
<dbReference type="RefSeq" id="WP_145058102.1">
    <property type="nucleotide sequence ID" value="NZ_CP036433.1"/>
</dbReference>
<dbReference type="PROSITE" id="PS51257">
    <property type="entry name" value="PROKAR_LIPOPROTEIN"/>
    <property type="match status" value="1"/>
</dbReference>
<organism evidence="1 2">
    <name type="scientific">Lignipirellula cremea</name>
    <dbReference type="NCBI Taxonomy" id="2528010"/>
    <lineage>
        <taxon>Bacteria</taxon>
        <taxon>Pseudomonadati</taxon>
        <taxon>Planctomycetota</taxon>
        <taxon>Planctomycetia</taxon>
        <taxon>Pirellulales</taxon>
        <taxon>Pirellulaceae</taxon>
        <taxon>Lignipirellula</taxon>
    </lineage>
</organism>
<gene>
    <name evidence="1" type="ORF">Pla8534_65350</name>
</gene>
<dbReference type="AlphaFoldDB" id="A0A518E3P6"/>
<keyword evidence="2" id="KW-1185">Reference proteome</keyword>
<name>A0A518E3P6_9BACT</name>
<accession>A0A518E3P6</accession>
<sequence>MSRQLPVLRSMRPLACWFCCFLLLAGLVGCDPLPPGPKSAVPGLPGEHPLVGRSLSHVVAKLGQPDSQSEMKNEPHFGPFPASLLPTETCTNLYYADYQGEQTHVFLVTPAIYERIHGKSPGAENAYVLEVYTYPQGTVF</sequence>
<protein>
    <submittedName>
        <fullName evidence="1">Uncharacterized protein</fullName>
    </submittedName>
</protein>